<gene>
    <name evidence="2" type="ORF">N0B31_08720</name>
</gene>
<dbReference type="AlphaFoldDB" id="A0A9E7R6K1"/>
<evidence type="ECO:0000313" key="3">
    <source>
        <dbReference type="Proteomes" id="UP001057580"/>
    </source>
</evidence>
<accession>A0A9E7R6K1</accession>
<sequence>MGTADAVPGVSGGTIALIAGIYERLIAAITDFDVDLLRSLLGVHTADGRAEFLGRVRALDLAFLVSLGLGVATALITVSRVLEVALVEYTALTFAFFFGLIAASAVVLYGEVHVNTPRRVAAAVFGFVFAFVLTGEVTAILPNTPLVVFLAGVVAISAMILPGISGSFLLLVLGQYEYVVRSLRQFTDAVVAFDASALVADGSVLASFAAGAVVGLLTISRVIEWALEHYRPATLTFLVSLMVGALRLPAERVLGATPEFTPAVVAPLVLAAVVGAGAVLALDHFTEDLL</sequence>
<evidence type="ECO:0000256" key="1">
    <source>
        <dbReference type="SAM" id="Phobius"/>
    </source>
</evidence>
<dbReference type="KEGG" id="ssai:N0B31_08720"/>
<dbReference type="PANTHER" id="PTHR37308:SF1">
    <property type="entry name" value="POLYPRENYL-PHOSPHATE TRANSPORTER"/>
    <property type="match status" value="1"/>
</dbReference>
<feature type="transmembrane region" description="Helical" evidence="1">
    <location>
        <begin position="147"/>
        <end position="174"/>
    </location>
</feature>
<name>A0A9E7R6K1_9EURY</name>
<dbReference type="EMBL" id="CP104003">
    <property type="protein sequence ID" value="UWM56855.1"/>
    <property type="molecule type" value="Genomic_DNA"/>
</dbReference>
<dbReference type="PANTHER" id="PTHR37308">
    <property type="entry name" value="INTEGRAL MEMBRANE PROTEIN"/>
    <property type="match status" value="1"/>
</dbReference>
<feature type="transmembrane region" description="Helical" evidence="1">
    <location>
        <begin position="229"/>
        <end position="248"/>
    </location>
</feature>
<organism evidence="2 3">
    <name type="scientific">Salinirubellus salinus</name>
    <dbReference type="NCBI Taxonomy" id="1364945"/>
    <lineage>
        <taxon>Archaea</taxon>
        <taxon>Methanobacteriati</taxon>
        <taxon>Methanobacteriota</taxon>
        <taxon>Stenosarchaea group</taxon>
        <taxon>Halobacteria</taxon>
        <taxon>Halobacteriales</taxon>
        <taxon>Natronomonadaceae</taxon>
        <taxon>Salinirubellus</taxon>
    </lineage>
</organism>
<reference evidence="2" key="1">
    <citation type="submission" date="2022-09" db="EMBL/GenBank/DDBJ databases">
        <title>Diverse halophilic archaea isolated from saline environments.</title>
        <authorList>
            <person name="Cui H.-L."/>
        </authorList>
    </citation>
    <scope>NUCLEOTIDE SEQUENCE</scope>
    <source>
        <strain evidence="2">ZS-35-S2</strain>
    </source>
</reference>
<keyword evidence="3" id="KW-1185">Reference proteome</keyword>
<keyword evidence="1" id="KW-0812">Transmembrane</keyword>
<feature type="transmembrane region" description="Helical" evidence="1">
    <location>
        <begin position="260"/>
        <end position="282"/>
    </location>
</feature>
<feature type="transmembrane region" description="Helical" evidence="1">
    <location>
        <begin position="89"/>
        <end position="108"/>
    </location>
</feature>
<keyword evidence="1" id="KW-0472">Membrane</keyword>
<proteinExistence type="predicted"/>
<feature type="transmembrane region" description="Helical" evidence="1">
    <location>
        <begin position="58"/>
        <end position="77"/>
    </location>
</feature>
<feature type="transmembrane region" description="Helical" evidence="1">
    <location>
        <begin position="195"/>
        <end position="217"/>
    </location>
</feature>
<keyword evidence="1" id="KW-1133">Transmembrane helix</keyword>
<dbReference type="Pfam" id="PF04018">
    <property type="entry name" value="VCA0040-like"/>
    <property type="match status" value="1"/>
</dbReference>
<dbReference type="Proteomes" id="UP001057580">
    <property type="component" value="Chromosome"/>
</dbReference>
<protein>
    <submittedName>
        <fullName evidence="2">DUF368 domain-containing protein</fullName>
    </submittedName>
</protein>
<feature type="transmembrane region" description="Helical" evidence="1">
    <location>
        <begin position="120"/>
        <end position="141"/>
    </location>
</feature>
<dbReference type="InterPro" id="IPR007163">
    <property type="entry name" value="VCA0040-like"/>
</dbReference>
<evidence type="ECO:0000313" key="2">
    <source>
        <dbReference type="EMBL" id="UWM56855.1"/>
    </source>
</evidence>